<dbReference type="PANTHER" id="PTHR21485">
    <property type="entry name" value="HAD SUPERFAMILY MEMBERS CMAS AND KDSC"/>
    <property type="match status" value="1"/>
</dbReference>
<sequence length="195" mass="21203">VVALVPDRFGSKGVPDKNVRPLGDRPLLAWSVAAALRSSRIERVIVSTDSAHYADVAKRCGAEAPFLRPPELATDEAADIGVVSHTLDWLAERNEEPDILVHLRPTTPFRSPGLIDKSIDLFTAHGEATALRSVHKMSTTAYKSMEITDEGILRQLGSDRTELDPANAPRQAFPVTYLANGYVDVLGTSFIRTTG</sequence>
<feature type="non-terminal residue" evidence="1">
    <location>
        <position position="195"/>
    </location>
</feature>
<protein>
    <recommendedName>
        <fullName evidence="2">Acylneuraminate cytidylyltransferase family protein</fullName>
    </recommendedName>
</protein>
<dbReference type="InterPro" id="IPR003329">
    <property type="entry name" value="Cytidylyl_trans"/>
</dbReference>
<dbReference type="InterPro" id="IPR050793">
    <property type="entry name" value="CMP-NeuNAc_synthase"/>
</dbReference>
<dbReference type="EMBL" id="UINC01230558">
    <property type="protein sequence ID" value="SVE62739.1"/>
    <property type="molecule type" value="Genomic_DNA"/>
</dbReference>
<proteinExistence type="predicted"/>
<dbReference type="CDD" id="cd02513">
    <property type="entry name" value="CMP-NeuAc_Synthase"/>
    <property type="match status" value="1"/>
</dbReference>
<dbReference type="Gene3D" id="3.90.550.10">
    <property type="entry name" value="Spore Coat Polysaccharide Biosynthesis Protein SpsA, Chain A"/>
    <property type="match status" value="1"/>
</dbReference>
<reference evidence="1" key="1">
    <citation type="submission" date="2018-05" db="EMBL/GenBank/DDBJ databases">
        <authorList>
            <person name="Lanie J.A."/>
            <person name="Ng W.-L."/>
            <person name="Kazmierczak K.M."/>
            <person name="Andrzejewski T.M."/>
            <person name="Davidsen T.M."/>
            <person name="Wayne K.J."/>
            <person name="Tettelin H."/>
            <person name="Glass J.I."/>
            <person name="Rusch D."/>
            <person name="Podicherti R."/>
            <person name="Tsui H.-C.T."/>
            <person name="Winkler M.E."/>
        </authorList>
    </citation>
    <scope>NUCLEOTIDE SEQUENCE</scope>
</reference>
<name>A0A383F1C9_9ZZZZ</name>
<dbReference type="InterPro" id="IPR029044">
    <property type="entry name" value="Nucleotide-diphossugar_trans"/>
</dbReference>
<accession>A0A383F1C9</accession>
<dbReference type="AlphaFoldDB" id="A0A383F1C9"/>
<organism evidence="1">
    <name type="scientific">marine metagenome</name>
    <dbReference type="NCBI Taxonomy" id="408172"/>
    <lineage>
        <taxon>unclassified sequences</taxon>
        <taxon>metagenomes</taxon>
        <taxon>ecological metagenomes</taxon>
    </lineage>
</organism>
<feature type="non-terminal residue" evidence="1">
    <location>
        <position position="1"/>
    </location>
</feature>
<dbReference type="PANTHER" id="PTHR21485:SF6">
    <property type="entry name" value="N-ACYLNEURAMINATE CYTIDYLYLTRANSFERASE-RELATED"/>
    <property type="match status" value="1"/>
</dbReference>
<dbReference type="Pfam" id="PF02348">
    <property type="entry name" value="CTP_transf_3"/>
    <property type="match status" value="1"/>
</dbReference>
<evidence type="ECO:0008006" key="2">
    <source>
        <dbReference type="Google" id="ProtNLM"/>
    </source>
</evidence>
<dbReference type="GO" id="GO:0008781">
    <property type="term" value="F:N-acylneuraminate cytidylyltransferase activity"/>
    <property type="evidence" value="ECO:0007669"/>
    <property type="project" value="TreeGrafter"/>
</dbReference>
<gene>
    <name evidence="1" type="ORF">METZ01_LOCUS515593</name>
</gene>
<dbReference type="SUPFAM" id="SSF53448">
    <property type="entry name" value="Nucleotide-diphospho-sugar transferases"/>
    <property type="match status" value="1"/>
</dbReference>
<evidence type="ECO:0000313" key="1">
    <source>
        <dbReference type="EMBL" id="SVE62739.1"/>
    </source>
</evidence>